<feature type="transmembrane region" description="Helical" evidence="6">
    <location>
        <begin position="76"/>
        <end position="99"/>
    </location>
</feature>
<evidence type="ECO:0000256" key="2">
    <source>
        <dbReference type="ARBA" id="ARBA00022692"/>
    </source>
</evidence>
<feature type="region of interest" description="Disordered" evidence="5">
    <location>
        <begin position="1"/>
        <end position="20"/>
    </location>
</feature>
<dbReference type="PROSITE" id="PS50262">
    <property type="entry name" value="G_PROTEIN_RECEP_F1_2"/>
    <property type="match status" value="1"/>
</dbReference>
<feature type="domain" description="G-protein coupled receptors family 1 profile" evidence="7">
    <location>
        <begin position="134"/>
        <end position="333"/>
    </location>
</feature>
<dbReference type="GeneID" id="129923457"/>
<keyword evidence="2 6" id="KW-0812">Transmembrane</keyword>
<comment type="subcellular location">
    <subcellularLocation>
        <location evidence="1">Membrane</location>
    </subcellularLocation>
</comment>
<feature type="transmembrane region" description="Helical" evidence="6">
    <location>
        <begin position="219"/>
        <end position="240"/>
    </location>
</feature>
<dbReference type="PANTHER" id="PTHR46641:SF2">
    <property type="entry name" value="FMRFAMIDE RECEPTOR"/>
    <property type="match status" value="1"/>
</dbReference>
<evidence type="ECO:0000259" key="7">
    <source>
        <dbReference type="PROSITE" id="PS50262"/>
    </source>
</evidence>
<proteinExistence type="predicted"/>
<evidence type="ECO:0000256" key="1">
    <source>
        <dbReference type="ARBA" id="ARBA00004370"/>
    </source>
</evidence>
<dbReference type="InterPro" id="IPR017452">
    <property type="entry name" value="GPCR_Rhodpsn_7TM"/>
</dbReference>
<evidence type="ECO:0000256" key="6">
    <source>
        <dbReference type="SAM" id="Phobius"/>
    </source>
</evidence>
<dbReference type="PANTHER" id="PTHR46641">
    <property type="entry name" value="FMRFAMIDE RECEPTOR-RELATED"/>
    <property type="match status" value="1"/>
</dbReference>
<dbReference type="GO" id="GO:0008528">
    <property type="term" value="F:G protein-coupled peptide receptor activity"/>
    <property type="evidence" value="ECO:0007669"/>
    <property type="project" value="InterPro"/>
</dbReference>
<feature type="transmembrane region" description="Helical" evidence="6">
    <location>
        <begin position="310"/>
        <end position="336"/>
    </location>
</feature>
<feature type="transmembrane region" description="Helical" evidence="6">
    <location>
        <begin position="119"/>
        <end position="141"/>
    </location>
</feature>
<dbReference type="InterPro" id="IPR052954">
    <property type="entry name" value="GPCR-Ligand_Int"/>
</dbReference>
<keyword evidence="8" id="KW-1185">Reference proteome</keyword>
<dbReference type="Pfam" id="PF10324">
    <property type="entry name" value="7TM_GPCR_Srw"/>
    <property type="match status" value="1"/>
</dbReference>
<dbReference type="SUPFAM" id="SSF81321">
    <property type="entry name" value="Family A G protein-coupled receptor-like"/>
    <property type="match status" value="1"/>
</dbReference>
<evidence type="ECO:0000256" key="3">
    <source>
        <dbReference type="ARBA" id="ARBA00022989"/>
    </source>
</evidence>
<dbReference type="RefSeq" id="XP_055870347.1">
    <property type="nucleotide sequence ID" value="XM_056014372.1"/>
</dbReference>
<sequence length="351" mass="40384">MKKKYNSEEMKKKYNSEEMKKKYNSEEMKKKYNSEKMKKKYNSEEMKKKYNSEELKKKYNSEEIKKKLGLNEASNINFLLLSITDVGGLVSALLFGIFINPLLTGLQLLPFDPLAVGYIFAAWPRAYFSKMTCWITVYITVERCLCIVSPLKVRDILTPSRTVFILTAIYVSIFFIHFIRFFMGTLFLTYYIDSVNNRTWLGLGVSPNYSDGDKISGTASTVAFLVPFLISVVSTSVLTFELHQTGKWRRAIASQDDYKTAKLIKRDHSISKTIVLLSTALIVSYIPNTVNCILPTVLDGFKLFGKYNNLYIVTWSFAYVFESINSSTSLIIYYVMSSKYRKTFNSIFNSP</sequence>
<evidence type="ECO:0000256" key="5">
    <source>
        <dbReference type="SAM" id="MobiDB-lite"/>
    </source>
</evidence>
<dbReference type="AlphaFoldDB" id="A0A9W2Z5V5"/>
<gene>
    <name evidence="9" type="primary">LOC129923457</name>
</gene>
<keyword evidence="4 6" id="KW-0472">Membrane</keyword>
<accession>A0A9W2Z5V5</accession>
<protein>
    <submittedName>
        <fullName evidence="9">Uncharacterized protein LOC129923457</fullName>
    </submittedName>
</protein>
<dbReference type="Gene3D" id="1.20.1070.10">
    <property type="entry name" value="Rhodopsin 7-helix transmembrane proteins"/>
    <property type="match status" value="1"/>
</dbReference>
<dbReference type="GO" id="GO:0016020">
    <property type="term" value="C:membrane"/>
    <property type="evidence" value="ECO:0007669"/>
    <property type="project" value="UniProtKB-SubCell"/>
</dbReference>
<reference evidence="9" key="1">
    <citation type="submission" date="2025-08" db="UniProtKB">
        <authorList>
            <consortium name="RefSeq"/>
        </authorList>
    </citation>
    <scope>IDENTIFICATION</scope>
</reference>
<feature type="transmembrane region" description="Helical" evidence="6">
    <location>
        <begin position="162"/>
        <end position="192"/>
    </location>
</feature>
<keyword evidence="3 6" id="KW-1133">Transmembrane helix</keyword>
<evidence type="ECO:0000313" key="9">
    <source>
        <dbReference type="RefSeq" id="XP_055870347.1"/>
    </source>
</evidence>
<dbReference type="Proteomes" id="UP001165740">
    <property type="component" value="Chromosome 16"/>
</dbReference>
<dbReference type="OrthoDB" id="6276488at2759"/>
<evidence type="ECO:0000256" key="4">
    <source>
        <dbReference type="ARBA" id="ARBA00023136"/>
    </source>
</evidence>
<organism evidence="8 9">
    <name type="scientific">Biomphalaria glabrata</name>
    <name type="common">Bloodfluke planorb</name>
    <name type="synonym">Freshwater snail</name>
    <dbReference type="NCBI Taxonomy" id="6526"/>
    <lineage>
        <taxon>Eukaryota</taxon>
        <taxon>Metazoa</taxon>
        <taxon>Spiralia</taxon>
        <taxon>Lophotrochozoa</taxon>
        <taxon>Mollusca</taxon>
        <taxon>Gastropoda</taxon>
        <taxon>Heterobranchia</taxon>
        <taxon>Euthyneura</taxon>
        <taxon>Panpulmonata</taxon>
        <taxon>Hygrophila</taxon>
        <taxon>Lymnaeoidea</taxon>
        <taxon>Planorbidae</taxon>
        <taxon>Biomphalaria</taxon>
    </lineage>
</organism>
<evidence type="ECO:0000313" key="8">
    <source>
        <dbReference type="Proteomes" id="UP001165740"/>
    </source>
</evidence>
<dbReference type="CDD" id="cd22249">
    <property type="entry name" value="UDM1_RNF168_RNF169-like"/>
    <property type="match status" value="1"/>
</dbReference>
<name>A0A9W2Z5V5_BIOGL</name>
<dbReference type="InterPro" id="IPR019427">
    <property type="entry name" value="7TM_GPCR_serpentine_rcpt_Srw"/>
</dbReference>
<feature type="transmembrane region" description="Helical" evidence="6">
    <location>
        <begin position="274"/>
        <end position="298"/>
    </location>
</feature>
<dbReference type="OMA" id="YIPNCIA"/>